<dbReference type="InterPro" id="IPR028082">
    <property type="entry name" value="Peripla_BP_I"/>
</dbReference>
<keyword evidence="2" id="KW-0732">Signal</keyword>
<evidence type="ECO:0000256" key="1">
    <source>
        <dbReference type="ARBA" id="ARBA00004196"/>
    </source>
</evidence>
<dbReference type="Pfam" id="PF13407">
    <property type="entry name" value="Peripla_BP_4"/>
    <property type="match status" value="1"/>
</dbReference>
<dbReference type="GO" id="GO:0015762">
    <property type="term" value="P:rhamnose transmembrane transport"/>
    <property type="evidence" value="ECO:0007669"/>
    <property type="project" value="InterPro"/>
</dbReference>
<keyword evidence="5" id="KW-1185">Reference proteome</keyword>
<dbReference type="GO" id="GO:0030246">
    <property type="term" value="F:carbohydrate binding"/>
    <property type="evidence" value="ECO:0007669"/>
    <property type="project" value="TreeGrafter"/>
</dbReference>
<dbReference type="NCBIfam" id="TIGR02637">
    <property type="entry name" value="RhaS"/>
    <property type="match status" value="1"/>
</dbReference>
<accession>C1D3L1</accession>
<dbReference type="PANTHER" id="PTHR30036">
    <property type="entry name" value="D-XYLOSE-BINDING PERIPLASMIC PROTEIN"/>
    <property type="match status" value="1"/>
</dbReference>
<dbReference type="GO" id="GO:0030288">
    <property type="term" value="C:outer membrane-bounded periplasmic space"/>
    <property type="evidence" value="ECO:0007669"/>
    <property type="project" value="TreeGrafter"/>
</dbReference>
<organism evidence="4 5">
    <name type="scientific">Deinococcus deserti (strain DSM 17065 / CIP 109153 / LMG 22923 / VCD115)</name>
    <dbReference type="NCBI Taxonomy" id="546414"/>
    <lineage>
        <taxon>Bacteria</taxon>
        <taxon>Thermotogati</taxon>
        <taxon>Deinococcota</taxon>
        <taxon>Deinococci</taxon>
        <taxon>Deinococcales</taxon>
        <taxon>Deinococcaceae</taxon>
        <taxon>Deinococcus</taxon>
    </lineage>
</organism>
<dbReference type="Gene3D" id="3.40.50.2300">
    <property type="match status" value="2"/>
</dbReference>
<evidence type="ECO:0000313" key="5">
    <source>
        <dbReference type="Proteomes" id="UP000002208"/>
    </source>
</evidence>
<dbReference type="CDD" id="cd20000">
    <property type="entry name" value="PBP1_ABC_rhamnose"/>
    <property type="match status" value="1"/>
</dbReference>
<geneLocation type="plasmid" evidence="5">
    <name>pDeide3</name>
</geneLocation>
<evidence type="ECO:0000259" key="3">
    <source>
        <dbReference type="Pfam" id="PF13407"/>
    </source>
</evidence>
<dbReference type="HOGENOM" id="CLU_037628_3_0_0"/>
<dbReference type="RefSeq" id="WP_012694963.1">
    <property type="nucleotide sequence ID" value="NC_012528.1"/>
</dbReference>
<dbReference type="InterPro" id="IPR013459">
    <property type="entry name" value="RhaS"/>
</dbReference>
<protein>
    <submittedName>
        <fullName evidence="4">Putative sugar ABC transporter, periplasmic component, putative rhamnose-binding protein</fullName>
    </submittedName>
</protein>
<sequence length="333" mass="35275">MKHRTVLLAALTLTLGAAAVATAQGTLKKGITIAFLPKQVNNPYFTTAWKGGQAAIKEIAGVGKQVGPSDAGASSQVSYINTLLAQRQNAIVVSASDTNALVPYLKRAMQQGVKVVTYDSDVAVGGRHVFVSQASADTIARDQVKILAKQIGSKGEIAILSATPNATNQNAWIKVMQEELQKPQYKDMKLVKIAYGNDDDQKSFTEMQGMMQAYPNLKGVISPTTVGISAAARYLSGSPYKGKVALTGLGTPNQMRAFVKNGTVQGFALWNPEELGYLASYAAAALVSGQITGKEGEKFSAGKLGQRTIGKDGVVILGPLTVFDKANIDKFNF</sequence>
<evidence type="ECO:0000256" key="2">
    <source>
        <dbReference type="SAM" id="SignalP"/>
    </source>
</evidence>
<dbReference type="SUPFAM" id="SSF53822">
    <property type="entry name" value="Periplasmic binding protein-like I"/>
    <property type="match status" value="1"/>
</dbReference>
<proteinExistence type="predicted"/>
<dbReference type="InterPro" id="IPR050555">
    <property type="entry name" value="Bact_Solute-Bind_Prot2"/>
</dbReference>
<keyword evidence="4" id="KW-0614">Plasmid</keyword>
<dbReference type="EMBL" id="CP001117">
    <property type="protein sequence ID" value="ACO48090.1"/>
    <property type="molecule type" value="Genomic_DNA"/>
</dbReference>
<reference evidence="4 5" key="1">
    <citation type="journal article" date="2009" name="PLoS Genet.">
        <title>Alliance of proteomics and genomics to unravel the specificities of Sahara bacterium Deinococcus deserti.</title>
        <authorList>
            <person name="de Groot A."/>
            <person name="Dulermo R."/>
            <person name="Ortet P."/>
            <person name="Blanchard L."/>
            <person name="Guerin P."/>
            <person name="Fernandez B."/>
            <person name="Vacherie B."/>
            <person name="Dossat C."/>
            <person name="Jolivet E."/>
            <person name="Siguier P."/>
            <person name="Chandler M."/>
            <person name="Barakat M."/>
            <person name="Dedieu A."/>
            <person name="Barbe V."/>
            <person name="Heulin T."/>
            <person name="Sommer S."/>
            <person name="Achouak W."/>
            <person name="Armengaud J."/>
        </authorList>
    </citation>
    <scope>NUCLEOTIDE SEQUENCE [LARGE SCALE GENOMIC DNA]</scope>
    <source>
        <strain evidence="5">DSM 17065 / CIP 109153 / LMG 22923 / VCD115</strain>
        <plasmid evidence="5">pDeide3</plasmid>
    </source>
</reference>
<comment type="subcellular location">
    <subcellularLocation>
        <location evidence="1">Cell envelope</location>
    </subcellularLocation>
</comment>
<dbReference type="KEGG" id="ddr:Deide_3p01480"/>
<feature type="chain" id="PRO_5002908063" evidence="2">
    <location>
        <begin position="24"/>
        <end position="333"/>
    </location>
</feature>
<dbReference type="Proteomes" id="UP000002208">
    <property type="component" value="Plasmid 3"/>
</dbReference>
<dbReference type="PANTHER" id="PTHR30036:SF8">
    <property type="entry name" value="ABC-TYPE SUGAR TRANSPORT SYSTEM PERIPLASMIC COMPONENT-LIKE PROTEIN"/>
    <property type="match status" value="1"/>
</dbReference>
<dbReference type="AlphaFoldDB" id="C1D3L1"/>
<dbReference type="InterPro" id="IPR025997">
    <property type="entry name" value="SBP_2_dom"/>
</dbReference>
<gene>
    <name evidence="4" type="ordered locus">Deide_3p01480</name>
</gene>
<dbReference type="OrthoDB" id="9795981at2"/>
<feature type="domain" description="Periplasmic binding protein" evidence="3">
    <location>
        <begin position="33"/>
        <end position="290"/>
    </location>
</feature>
<evidence type="ECO:0000313" key="4">
    <source>
        <dbReference type="EMBL" id="ACO48090.1"/>
    </source>
</evidence>
<name>C1D3L1_DEIDV</name>
<feature type="signal peptide" evidence="2">
    <location>
        <begin position="1"/>
        <end position="23"/>
    </location>
</feature>